<dbReference type="GO" id="GO:0007606">
    <property type="term" value="P:sensory perception of chemical stimulus"/>
    <property type="evidence" value="ECO:0007669"/>
    <property type="project" value="UniProtKB-ARBA"/>
</dbReference>
<dbReference type="AlphaFoldDB" id="A0A9J7K060"/>
<proteinExistence type="inferred from homology"/>
<evidence type="ECO:0000256" key="6">
    <source>
        <dbReference type="ARBA" id="ARBA00022692"/>
    </source>
</evidence>
<feature type="transmembrane region" description="Helical" evidence="13">
    <location>
        <begin position="128"/>
        <end position="147"/>
    </location>
</feature>
<keyword evidence="11" id="KW-0325">Glycoprotein</keyword>
<dbReference type="PANTHER" id="PTHR24062">
    <property type="entry name" value="VOMERONASAL TYPE-1 RECEPTOR"/>
    <property type="match status" value="1"/>
</dbReference>
<dbReference type="SUPFAM" id="SSF81321">
    <property type="entry name" value="Family A G protein-coupled receptor-like"/>
    <property type="match status" value="1"/>
</dbReference>
<evidence type="ECO:0000256" key="13">
    <source>
        <dbReference type="RuleBase" id="RU364061"/>
    </source>
</evidence>
<dbReference type="InterPro" id="IPR017452">
    <property type="entry name" value="GPCR_Rhodpsn_7TM"/>
</dbReference>
<dbReference type="Gene3D" id="1.20.1070.10">
    <property type="entry name" value="Rhodopsin 7-helix transmembrane proteins"/>
    <property type="match status" value="1"/>
</dbReference>
<feature type="transmembrane region" description="Helical" evidence="13">
    <location>
        <begin position="235"/>
        <end position="261"/>
    </location>
</feature>
<dbReference type="FunFam" id="1.20.1070.10:FF:000033">
    <property type="entry name" value="Vomeronasal type-1 receptor"/>
    <property type="match status" value="1"/>
</dbReference>
<keyword evidence="10 13" id="KW-0675">Receptor</keyword>
<protein>
    <recommendedName>
        <fullName evidence="13">Vomeronasal type-1 receptor</fullName>
    </recommendedName>
</protein>
<dbReference type="PROSITE" id="PS50262">
    <property type="entry name" value="G_PROTEIN_RECEP_F1_2"/>
    <property type="match status" value="1"/>
</dbReference>
<reference evidence="15" key="2">
    <citation type="journal article" date="2020" name="Biotechnol. Bioeng.">
        <title>Chromosome-scale scaffolds for the Chinese hamster reference genome assembly to facilitate the study of the CHO epigenome.</title>
        <authorList>
            <person name="Hilliard W."/>
            <person name="MacDonald M."/>
            <person name="Lee K.H."/>
        </authorList>
    </citation>
    <scope>NUCLEOTIDE SEQUENCE [LARGE SCALE GENOMIC DNA]</scope>
    <source>
        <strain evidence="15">17A/GY</strain>
    </source>
</reference>
<keyword evidence="15" id="KW-1185">Reference proteome</keyword>
<feature type="transmembrane region" description="Helical" evidence="13">
    <location>
        <begin position="267"/>
        <end position="288"/>
    </location>
</feature>
<dbReference type="GO" id="GO:0016503">
    <property type="term" value="F:pheromone receptor activity"/>
    <property type="evidence" value="ECO:0007669"/>
    <property type="project" value="InterPro"/>
</dbReference>
<evidence type="ECO:0000313" key="16">
    <source>
        <dbReference type="RefSeq" id="XP_027289978.1"/>
    </source>
</evidence>
<keyword evidence="8 13" id="KW-0297">G-protein coupled receptor</keyword>
<evidence type="ECO:0000256" key="10">
    <source>
        <dbReference type="ARBA" id="ARBA00023170"/>
    </source>
</evidence>
<dbReference type="GO" id="GO:0005886">
    <property type="term" value="C:plasma membrane"/>
    <property type="evidence" value="ECO:0007669"/>
    <property type="project" value="UniProtKB-SubCell"/>
</dbReference>
<feature type="domain" description="G-protein coupled receptors family 1 profile" evidence="14">
    <location>
        <begin position="23"/>
        <end position="287"/>
    </location>
</feature>
<dbReference type="KEGG" id="cge:100768187"/>
<dbReference type="InterPro" id="IPR004072">
    <property type="entry name" value="Vmron_rcpt_1"/>
</dbReference>
<gene>
    <name evidence="16" type="primary">LOC100768187</name>
</gene>
<name>A0A9J7K060_CRIGR</name>
<evidence type="ECO:0000256" key="3">
    <source>
        <dbReference type="ARBA" id="ARBA00010663"/>
    </source>
</evidence>
<evidence type="ECO:0000256" key="2">
    <source>
        <dbReference type="ARBA" id="ARBA00004651"/>
    </source>
</evidence>
<dbReference type="RefSeq" id="XP_027289978.1">
    <property type="nucleotide sequence ID" value="XM_027434177.1"/>
</dbReference>
<sequence length="317" mass="35333">MMSDFSLEVGIIFFIQTGMGIMGNSLLLCLYSITLLNEQKARPTDLILNQLVFANNLVLFFRGIPETMTAFGWKDFLGDAECQLVLYLHRVARGVSLNTTCLLSGFQATKLCPRFCCCKQLCKRCPRCVGVCGFYFWILQLLVNVYIPMGVTGPRGSQNLSMNTNYRYCSSPIPKKYIVLLNAVLYLAIDVICLVFMVLAGGSMVLVLIRHKQQVQHIHSPSLSLRPAPEDRATYTILSLVTMFVFFFGLSSISTLCVALTRNPDKGLINAAVFLAACFPAFSPFLLLSCDTRVSRIFDMCNRKTLSPIMGRCLSSL</sequence>
<keyword evidence="4 13" id="KW-1003">Cell membrane</keyword>
<dbReference type="GeneID" id="100768187"/>
<dbReference type="OrthoDB" id="9606139at2759"/>
<evidence type="ECO:0000313" key="15">
    <source>
        <dbReference type="Proteomes" id="UP001108280"/>
    </source>
</evidence>
<evidence type="ECO:0000259" key="14">
    <source>
        <dbReference type="PROSITE" id="PS50262"/>
    </source>
</evidence>
<keyword evidence="5 13" id="KW-0589">Pheromone response</keyword>
<evidence type="ECO:0000256" key="4">
    <source>
        <dbReference type="ARBA" id="ARBA00022475"/>
    </source>
</evidence>
<comment type="similarity">
    <text evidence="3 13">Belongs to the G-protein coupled receptor 1 family.</text>
</comment>
<evidence type="ECO:0000256" key="9">
    <source>
        <dbReference type="ARBA" id="ARBA00023136"/>
    </source>
</evidence>
<evidence type="ECO:0000256" key="5">
    <source>
        <dbReference type="ARBA" id="ARBA00022507"/>
    </source>
</evidence>
<dbReference type="GO" id="GO:0019236">
    <property type="term" value="P:response to pheromone"/>
    <property type="evidence" value="ECO:0007669"/>
    <property type="project" value="UniProtKB-KW"/>
</dbReference>
<evidence type="ECO:0000256" key="1">
    <source>
        <dbReference type="ARBA" id="ARBA00003878"/>
    </source>
</evidence>
<organism evidence="15 16">
    <name type="scientific">Cricetulus griseus</name>
    <name type="common">Chinese hamster</name>
    <name type="synonym">Cricetulus barabensis griseus</name>
    <dbReference type="NCBI Taxonomy" id="10029"/>
    <lineage>
        <taxon>Eukaryota</taxon>
        <taxon>Metazoa</taxon>
        <taxon>Chordata</taxon>
        <taxon>Craniata</taxon>
        <taxon>Vertebrata</taxon>
        <taxon>Euteleostomi</taxon>
        <taxon>Mammalia</taxon>
        <taxon>Eutheria</taxon>
        <taxon>Euarchontoglires</taxon>
        <taxon>Glires</taxon>
        <taxon>Rodentia</taxon>
        <taxon>Myomorpha</taxon>
        <taxon>Muroidea</taxon>
        <taxon>Cricetidae</taxon>
        <taxon>Cricetinae</taxon>
        <taxon>Cricetulus</taxon>
    </lineage>
</organism>
<reference evidence="15" key="1">
    <citation type="journal article" date="2018" name="Biotechnol. Bioeng.">
        <title>A reference genome of the Chinese hamster based on a hybrid assembly strategy.</title>
        <authorList>
            <person name="Rupp O."/>
            <person name="MacDonald M.L."/>
            <person name="Li S."/>
            <person name="Dhiman H."/>
            <person name="Polson S."/>
            <person name="Griep S."/>
            <person name="Heffner K."/>
            <person name="Hernandez I."/>
            <person name="Brinkrolf K."/>
            <person name="Jadhav V."/>
            <person name="Samoudi M."/>
            <person name="Hao H."/>
            <person name="Kingham B."/>
            <person name="Goesmann A."/>
            <person name="Betenbaugh M.J."/>
            <person name="Lewis N.E."/>
            <person name="Borth N."/>
            <person name="Lee K.H."/>
        </authorList>
    </citation>
    <scope>NUCLEOTIDE SEQUENCE [LARGE SCALE GENOMIC DNA]</scope>
    <source>
        <strain evidence="15">17A/GY</strain>
    </source>
</reference>
<dbReference type="PRINTS" id="PR01534">
    <property type="entry name" value="VOMERONASL1R"/>
</dbReference>
<feature type="transmembrane region" description="Helical" evidence="13">
    <location>
        <begin position="12"/>
        <end position="34"/>
    </location>
</feature>
<dbReference type="Proteomes" id="UP001108280">
    <property type="component" value="Chromosome 9"/>
</dbReference>
<reference evidence="16" key="3">
    <citation type="submission" date="2025-08" db="UniProtKB">
        <authorList>
            <consortium name="RefSeq"/>
        </authorList>
    </citation>
    <scope>IDENTIFICATION</scope>
    <source>
        <strain evidence="16">17A/GY</strain>
        <tissue evidence="16">Liver</tissue>
    </source>
</reference>
<keyword evidence="6 13" id="KW-0812">Transmembrane</keyword>
<keyword evidence="12 13" id="KW-0807">Transducer</keyword>
<comment type="subcellular location">
    <subcellularLocation>
        <location evidence="2 13">Cell membrane</location>
        <topology evidence="2 13">Multi-pass membrane protein</topology>
    </subcellularLocation>
</comment>
<accession>A0A9J7K060</accession>
<dbReference type="Pfam" id="PF03402">
    <property type="entry name" value="V1R"/>
    <property type="match status" value="1"/>
</dbReference>
<keyword evidence="7 13" id="KW-1133">Transmembrane helix</keyword>
<comment type="function">
    <text evidence="1">Putative pheromone receptor.</text>
</comment>
<evidence type="ECO:0000256" key="7">
    <source>
        <dbReference type="ARBA" id="ARBA00022989"/>
    </source>
</evidence>
<evidence type="ECO:0000256" key="12">
    <source>
        <dbReference type="ARBA" id="ARBA00023224"/>
    </source>
</evidence>
<evidence type="ECO:0000256" key="8">
    <source>
        <dbReference type="ARBA" id="ARBA00023040"/>
    </source>
</evidence>
<evidence type="ECO:0000256" key="11">
    <source>
        <dbReference type="ARBA" id="ARBA00023180"/>
    </source>
</evidence>
<keyword evidence="9 13" id="KW-0472">Membrane</keyword>
<feature type="transmembrane region" description="Helical" evidence="13">
    <location>
        <begin position="184"/>
        <end position="209"/>
    </location>
</feature>